<comment type="caution">
    <text evidence="17">The sequence shown here is derived from an EMBL/GenBank/DDBJ whole genome shotgun (WGS) entry which is preliminary data.</text>
</comment>
<dbReference type="PROSITE" id="PS00237">
    <property type="entry name" value="G_PROTEIN_RECEP_F1_1"/>
    <property type="match status" value="1"/>
</dbReference>
<name>A0ABD3WB93_SINWO</name>
<protein>
    <recommendedName>
        <fullName evidence="2">Thromboxane A2 receptor</fullName>
    </recommendedName>
    <alternativeName>
        <fullName evidence="13">Prostanoid TP receptor</fullName>
    </alternativeName>
</protein>
<organism evidence="17 18">
    <name type="scientific">Sinanodonta woodiana</name>
    <name type="common">Chinese pond mussel</name>
    <name type="synonym">Anodonta woodiana</name>
    <dbReference type="NCBI Taxonomy" id="1069815"/>
    <lineage>
        <taxon>Eukaryota</taxon>
        <taxon>Metazoa</taxon>
        <taxon>Spiralia</taxon>
        <taxon>Lophotrochozoa</taxon>
        <taxon>Mollusca</taxon>
        <taxon>Bivalvia</taxon>
        <taxon>Autobranchia</taxon>
        <taxon>Heteroconchia</taxon>
        <taxon>Palaeoheterodonta</taxon>
        <taxon>Unionida</taxon>
        <taxon>Unionoidea</taxon>
        <taxon>Unionidae</taxon>
        <taxon>Unioninae</taxon>
        <taxon>Sinanodonta</taxon>
    </lineage>
</organism>
<evidence type="ECO:0000256" key="7">
    <source>
        <dbReference type="ARBA" id="ARBA00023040"/>
    </source>
</evidence>
<feature type="transmembrane region" description="Helical" evidence="15">
    <location>
        <begin position="238"/>
        <end position="262"/>
    </location>
</feature>
<keyword evidence="9" id="KW-1015">Disulfide bond</keyword>
<evidence type="ECO:0000256" key="9">
    <source>
        <dbReference type="ARBA" id="ARBA00023157"/>
    </source>
</evidence>
<proteinExistence type="inferred from homology"/>
<evidence type="ECO:0000256" key="11">
    <source>
        <dbReference type="ARBA" id="ARBA00023180"/>
    </source>
</evidence>
<dbReference type="PRINTS" id="PR01788">
    <property type="entry name" value="PROSTANOIDR"/>
</dbReference>
<dbReference type="PRINTS" id="PR00237">
    <property type="entry name" value="GPCRRHODOPSN"/>
</dbReference>
<evidence type="ECO:0000256" key="12">
    <source>
        <dbReference type="ARBA" id="ARBA00023224"/>
    </source>
</evidence>
<feature type="transmembrane region" description="Helical" evidence="15">
    <location>
        <begin position="104"/>
        <end position="130"/>
    </location>
</feature>
<gene>
    <name evidence="17" type="ORF">ACJMK2_042477</name>
</gene>
<evidence type="ECO:0000313" key="18">
    <source>
        <dbReference type="Proteomes" id="UP001634394"/>
    </source>
</evidence>
<keyword evidence="12 14" id="KW-0807">Transducer</keyword>
<sequence>MEETSSVAMGHNISSFSINIYQNEGSSMSFYLDNVQPKSDVTMADLQLIQMSNNSTSLLPLISLAKTNNTVAHSSAMFTFGVLGNILALIVLRMTGRDIKRRIFYRLVGALTLTDFLGITMTSPVVIAVYVNDFQWIGGHRMCQYFGFIMIFSGCATVLVVCLMSIERFLCLRHPYQYHVRFTTTHATAFILLCWAMAAVMATLPLIGFGNVVLKYPYTWCFIDYYTQSMTNKVYNCIYAGMSLICLSVTVSCNITVIYTLLKKNIKPIKDINSRRHSTCQKRYAECEMVVLLIGISVVFTTCYAPFLTRIIINQTGLLPVQISTDLLFIRLASMNQILDPWIYILLRREVVRKVISTIKACKSGSSHFIKAKERNAQTPLSRTHRAYSYTEESMSCCQFCFHCLCDPSQSNRYTTVITNYSDHDRRRSTCQGSSIREKYVNKTDQNNGAATLVHITMPDEYFTELVISTSISDENRTTASLSSWNIKPYLSEPQLNTFVKSDLRTKRYPSEDMV</sequence>
<evidence type="ECO:0000256" key="10">
    <source>
        <dbReference type="ARBA" id="ARBA00023170"/>
    </source>
</evidence>
<comment type="subcellular location">
    <subcellularLocation>
        <location evidence="1">Cell membrane</location>
        <topology evidence="1">Multi-pass membrane protein</topology>
    </subcellularLocation>
</comment>
<dbReference type="EMBL" id="JBJQND010000008">
    <property type="protein sequence ID" value="KAL3869845.1"/>
    <property type="molecule type" value="Genomic_DNA"/>
</dbReference>
<keyword evidence="3" id="KW-1003">Cell membrane</keyword>
<accession>A0ABD3WB93</accession>
<feature type="domain" description="G-protein coupled receptors family 1 profile" evidence="16">
    <location>
        <begin position="84"/>
        <end position="344"/>
    </location>
</feature>
<dbReference type="PANTHER" id="PTHR11866:SF16">
    <property type="entry name" value="PROSTAGLANDIN E2 RECEPTOR EP4 SUBTYPE-LIKE PROTEIN"/>
    <property type="match status" value="1"/>
</dbReference>
<keyword evidence="18" id="KW-1185">Reference proteome</keyword>
<evidence type="ECO:0000256" key="14">
    <source>
        <dbReference type="RuleBase" id="RU000688"/>
    </source>
</evidence>
<dbReference type="InterPro" id="IPR017452">
    <property type="entry name" value="GPCR_Rhodpsn_7TM"/>
</dbReference>
<evidence type="ECO:0000256" key="1">
    <source>
        <dbReference type="ARBA" id="ARBA00004651"/>
    </source>
</evidence>
<feature type="transmembrane region" description="Helical" evidence="15">
    <location>
        <begin position="187"/>
        <end position="209"/>
    </location>
</feature>
<evidence type="ECO:0000256" key="5">
    <source>
        <dbReference type="ARBA" id="ARBA00022692"/>
    </source>
</evidence>
<dbReference type="FunFam" id="1.20.1070.10:FF:000163">
    <property type="entry name" value="Thromboxane A2 receptor"/>
    <property type="match status" value="1"/>
</dbReference>
<dbReference type="Proteomes" id="UP001634394">
    <property type="component" value="Unassembled WGS sequence"/>
</dbReference>
<dbReference type="PROSITE" id="PS50262">
    <property type="entry name" value="G_PROTEIN_RECEP_F1_2"/>
    <property type="match status" value="1"/>
</dbReference>
<keyword evidence="6 15" id="KW-1133">Transmembrane helix</keyword>
<dbReference type="Pfam" id="PF00001">
    <property type="entry name" value="7tm_1"/>
    <property type="match status" value="1"/>
</dbReference>
<dbReference type="SUPFAM" id="SSF81321">
    <property type="entry name" value="Family A G protein-coupled receptor-like"/>
    <property type="match status" value="1"/>
</dbReference>
<evidence type="ECO:0000256" key="8">
    <source>
        <dbReference type="ARBA" id="ARBA00023136"/>
    </source>
</evidence>
<evidence type="ECO:0000256" key="15">
    <source>
        <dbReference type="SAM" id="Phobius"/>
    </source>
</evidence>
<keyword evidence="4" id="KW-0597">Phosphoprotein</keyword>
<keyword evidence="10 14" id="KW-0675">Receptor</keyword>
<evidence type="ECO:0000259" key="16">
    <source>
        <dbReference type="PROSITE" id="PS50262"/>
    </source>
</evidence>
<dbReference type="Gene3D" id="1.20.1070.10">
    <property type="entry name" value="Rhodopsin 7-helix transmembrane proteins"/>
    <property type="match status" value="1"/>
</dbReference>
<dbReference type="GO" id="GO:0005886">
    <property type="term" value="C:plasma membrane"/>
    <property type="evidence" value="ECO:0007669"/>
    <property type="project" value="UniProtKB-SubCell"/>
</dbReference>
<feature type="transmembrane region" description="Helical" evidence="15">
    <location>
        <begin position="283"/>
        <end position="307"/>
    </location>
</feature>
<dbReference type="CDD" id="cd14981">
    <property type="entry name" value="7tmA_Prostanoid_R"/>
    <property type="match status" value="1"/>
</dbReference>
<dbReference type="InterPro" id="IPR000276">
    <property type="entry name" value="GPCR_Rhodpsn"/>
</dbReference>
<feature type="transmembrane region" description="Helical" evidence="15">
    <location>
        <begin position="71"/>
        <end position="92"/>
    </location>
</feature>
<evidence type="ECO:0000256" key="4">
    <source>
        <dbReference type="ARBA" id="ARBA00022553"/>
    </source>
</evidence>
<evidence type="ECO:0000256" key="3">
    <source>
        <dbReference type="ARBA" id="ARBA00022475"/>
    </source>
</evidence>
<evidence type="ECO:0000256" key="13">
    <source>
        <dbReference type="ARBA" id="ARBA00029815"/>
    </source>
</evidence>
<evidence type="ECO:0000313" key="17">
    <source>
        <dbReference type="EMBL" id="KAL3869845.1"/>
    </source>
</evidence>
<keyword evidence="5 14" id="KW-0812">Transmembrane</keyword>
<keyword evidence="8 15" id="KW-0472">Membrane</keyword>
<dbReference type="InterPro" id="IPR008365">
    <property type="entry name" value="Prostanoid_rcpt"/>
</dbReference>
<dbReference type="AlphaFoldDB" id="A0ABD3WB93"/>
<keyword evidence="11" id="KW-0325">Glycoprotein</keyword>
<evidence type="ECO:0000256" key="2">
    <source>
        <dbReference type="ARBA" id="ARBA00017628"/>
    </source>
</evidence>
<dbReference type="PANTHER" id="PTHR11866">
    <property type="entry name" value="G-PROTEIN COUPLED RECEPTOR FAMILY 1 MEMBER"/>
    <property type="match status" value="1"/>
</dbReference>
<evidence type="ECO:0000256" key="6">
    <source>
        <dbReference type="ARBA" id="ARBA00022989"/>
    </source>
</evidence>
<feature type="transmembrane region" description="Helical" evidence="15">
    <location>
        <begin position="145"/>
        <end position="166"/>
    </location>
</feature>
<reference evidence="17 18" key="1">
    <citation type="submission" date="2024-11" db="EMBL/GenBank/DDBJ databases">
        <title>Chromosome-level genome assembly of the freshwater bivalve Anodonta woodiana.</title>
        <authorList>
            <person name="Chen X."/>
        </authorList>
    </citation>
    <scope>NUCLEOTIDE SEQUENCE [LARGE SCALE GENOMIC DNA]</scope>
    <source>
        <strain evidence="17">MN2024</strain>
        <tissue evidence="17">Gills</tissue>
    </source>
</reference>
<comment type="similarity">
    <text evidence="14">Belongs to the G-protein coupled receptor 1 family.</text>
</comment>
<dbReference type="GO" id="GO:0004960">
    <property type="term" value="F:thromboxane receptor activity"/>
    <property type="evidence" value="ECO:0007669"/>
    <property type="project" value="UniProtKB-ARBA"/>
</dbReference>
<keyword evidence="7 14" id="KW-0297">G-protein coupled receptor</keyword>